<proteinExistence type="inferred from homology"/>
<comment type="function">
    <text evidence="6">Catalyzes the formation of acetyl phosphate from acetate and ATP. Can also catalyze the reverse reaction.</text>
</comment>
<comment type="pathway">
    <text evidence="6">Metabolic intermediate biosynthesis; acetyl-CoA biosynthesis; acetyl-CoA from acetate: step 1/2.</text>
</comment>
<gene>
    <name evidence="6" type="primary">ackA</name>
    <name evidence="8" type="ORF">FOL01_1391</name>
</gene>
<feature type="binding site" evidence="6">
    <location>
        <position position="381"/>
    </location>
    <ligand>
        <name>Mg(2+)</name>
        <dbReference type="ChEBI" id="CHEBI:18420"/>
    </ligand>
</feature>
<keyword evidence="9" id="KW-1185">Reference proteome</keyword>
<evidence type="ECO:0000256" key="4">
    <source>
        <dbReference type="ARBA" id="ARBA00022777"/>
    </source>
</evidence>
<feature type="binding site" evidence="6">
    <location>
        <position position="8"/>
    </location>
    <ligand>
        <name>Mg(2+)</name>
        <dbReference type="ChEBI" id="CHEBI:18420"/>
    </ligand>
</feature>
<dbReference type="PANTHER" id="PTHR21060">
    <property type="entry name" value="ACETATE KINASE"/>
    <property type="match status" value="1"/>
</dbReference>
<comment type="subcellular location">
    <subcellularLocation>
        <location evidence="6">Cytoplasm</location>
    </subcellularLocation>
</comment>
<dbReference type="InterPro" id="IPR043129">
    <property type="entry name" value="ATPase_NBD"/>
</dbReference>
<keyword evidence="6" id="KW-0963">Cytoplasm</keyword>
<evidence type="ECO:0000313" key="8">
    <source>
        <dbReference type="EMBL" id="APS42250.1"/>
    </source>
</evidence>
<keyword evidence="2 6" id="KW-0808">Transferase</keyword>
<keyword evidence="3 6" id="KW-0547">Nucleotide-binding</keyword>
<keyword evidence="6" id="KW-0460">Magnesium</keyword>
<dbReference type="GO" id="GO:0008776">
    <property type="term" value="F:acetate kinase activity"/>
    <property type="evidence" value="ECO:0007669"/>
    <property type="project" value="UniProtKB-UniRule"/>
</dbReference>
<dbReference type="InterPro" id="IPR004372">
    <property type="entry name" value="Ac/propionate_kinase"/>
</dbReference>
<keyword evidence="5 6" id="KW-0067">ATP-binding</keyword>
<evidence type="ECO:0000256" key="1">
    <source>
        <dbReference type="ARBA" id="ARBA00008748"/>
    </source>
</evidence>
<dbReference type="AlphaFoldDB" id="A0A1L6RCN3"/>
<dbReference type="GO" id="GO:0006083">
    <property type="term" value="P:acetate metabolic process"/>
    <property type="evidence" value="ECO:0007669"/>
    <property type="project" value="TreeGrafter"/>
</dbReference>
<comment type="catalytic activity">
    <reaction evidence="6">
        <text>acetate + ATP = acetyl phosphate + ADP</text>
        <dbReference type="Rhea" id="RHEA:11352"/>
        <dbReference type="ChEBI" id="CHEBI:22191"/>
        <dbReference type="ChEBI" id="CHEBI:30089"/>
        <dbReference type="ChEBI" id="CHEBI:30616"/>
        <dbReference type="ChEBI" id="CHEBI:456216"/>
        <dbReference type="EC" id="2.7.2.1"/>
    </reaction>
</comment>
<feature type="site" description="Transition state stabilizer" evidence="6">
    <location>
        <position position="239"/>
    </location>
</feature>
<evidence type="ECO:0000256" key="5">
    <source>
        <dbReference type="ARBA" id="ARBA00022840"/>
    </source>
</evidence>
<evidence type="ECO:0000256" key="2">
    <source>
        <dbReference type="ARBA" id="ARBA00022679"/>
    </source>
</evidence>
<dbReference type="EMBL" id="CP014332">
    <property type="protein sequence ID" value="APS42250.1"/>
    <property type="molecule type" value="Genomic_DNA"/>
</dbReference>
<dbReference type="OrthoDB" id="9802453at2"/>
<feature type="binding site" evidence="6">
    <location>
        <begin position="328"/>
        <end position="332"/>
    </location>
    <ligand>
        <name>ATP</name>
        <dbReference type="ChEBI" id="CHEBI:30616"/>
    </ligand>
</feature>
<evidence type="ECO:0000256" key="7">
    <source>
        <dbReference type="RuleBase" id="RU003835"/>
    </source>
</evidence>
<dbReference type="SUPFAM" id="SSF53067">
    <property type="entry name" value="Actin-like ATPase domain"/>
    <property type="match status" value="2"/>
</dbReference>
<dbReference type="NCBIfam" id="TIGR00016">
    <property type="entry name" value="ackA"/>
    <property type="match status" value="1"/>
</dbReference>
<name>A0A1L6RCN3_9LACO</name>
<dbReference type="GO" id="GO:0000287">
    <property type="term" value="F:magnesium ion binding"/>
    <property type="evidence" value="ECO:0007669"/>
    <property type="project" value="UniProtKB-UniRule"/>
</dbReference>
<dbReference type="PIRSF" id="PIRSF000722">
    <property type="entry name" value="Acetate_prop_kin"/>
    <property type="match status" value="1"/>
</dbReference>
<feature type="binding site" evidence="6">
    <location>
        <position position="89"/>
    </location>
    <ligand>
        <name>substrate</name>
    </ligand>
</feature>
<feature type="binding site" evidence="6">
    <location>
        <begin position="281"/>
        <end position="283"/>
    </location>
    <ligand>
        <name>ATP</name>
        <dbReference type="ChEBI" id="CHEBI:30616"/>
    </ligand>
</feature>
<feature type="binding site" evidence="6">
    <location>
        <begin position="206"/>
        <end position="210"/>
    </location>
    <ligand>
        <name>ATP</name>
        <dbReference type="ChEBI" id="CHEBI:30616"/>
    </ligand>
</feature>
<dbReference type="PROSITE" id="PS01075">
    <property type="entry name" value="ACETATE_KINASE_1"/>
    <property type="match status" value="1"/>
</dbReference>
<dbReference type="GO" id="GO:0005737">
    <property type="term" value="C:cytoplasm"/>
    <property type="evidence" value="ECO:0007669"/>
    <property type="project" value="UniProtKB-SubCell"/>
</dbReference>
<dbReference type="Proteomes" id="UP000185473">
    <property type="component" value="Chromosome"/>
</dbReference>
<dbReference type="RefSeq" id="WP_075270002.1">
    <property type="nucleotide sequence ID" value="NZ_CP014332.1"/>
</dbReference>
<dbReference type="PRINTS" id="PR00471">
    <property type="entry name" value="ACETATEKNASE"/>
</dbReference>
<dbReference type="UniPathway" id="UPA00340">
    <property type="reaction ID" value="UER00458"/>
</dbReference>
<comment type="cofactor">
    <cofactor evidence="6">
        <name>Mg(2+)</name>
        <dbReference type="ChEBI" id="CHEBI:18420"/>
    </cofactor>
    <cofactor evidence="6">
        <name>Mn(2+)</name>
        <dbReference type="ChEBI" id="CHEBI:29035"/>
    </cofactor>
    <text evidence="6">Mg(2+). Can also accept Mn(2+).</text>
</comment>
<feature type="site" description="Transition state stabilizer" evidence="6">
    <location>
        <position position="178"/>
    </location>
</feature>
<accession>A0A1L6RCN3</accession>
<keyword evidence="6" id="KW-0479">Metal-binding</keyword>
<dbReference type="PANTHER" id="PTHR21060:SF15">
    <property type="entry name" value="ACETATE KINASE-RELATED"/>
    <property type="match status" value="1"/>
</dbReference>
<dbReference type="InterPro" id="IPR023865">
    <property type="entry name" value="Aliphatic_acid_kinase_CS"/>
</dbReference>
<dbReference type="CDD" id="cd24010">
    <property type="entry name" value="ASKHA_NBD_AcK_PK"/>
    <property type="match status" value="1"/>
</dbReference>
<feature type="binding site" evidence="6">
    <location>
        <position position="15"/>
    </location>
    <ligand>
        <name>ATP</name>
        <dbReference type="ChEBI" id="CHEBI:30616"/>
    </ligand>
</feature>
<protein>
    <recommendedName>
        <fullName evidence="6">Acetate kinase</fullName>
        <ecNumber evidence="6">2.7.2.1</ecNumber>
    </recommendedName>
    <alternativeName>
        <fullName evidence="6">Acetokinase</fullName>
    </alternativeName>
</protein>
<evidence type="ECO:0000256" key="6">
    <source>
        <dbReference type="HAMAP-Rule" id="MF_00020"/>
    </source>
</evidence>
<reference evidence="8 9" key="1">
    <citation type="submission" date="2016-02" db="EMBL/GenBank/DDBJ databases">
        <title>Complete Genome Sequence of Weissella jogaejeotgali FOL01.</title>
        <authorList>
            <person name="Lee J.-H."/>
            <person name="Ku H.-J."/>
        </authorList>
    </citation>
    <scope>NUCLEOTIDE SEQUENCE [LARGE SCALE GENOMIC DNA]</scope>
    <source>
        <strain evidence="8 9">FOL01</strain>
    </source>
</reference>
<dbReference type="GO" id="GO:0005524">
    <property type="term" value="F:ATP binding"/>
    <property type="evidence" value="ECO:0007669"/>
    <property type="project" value="UniProtKB-KW"/>
</dbReference>
<dbReference type="STRING" id="1631871.FOL01_1391"/>
<dbReference type="EC" id="2.7.2.1" evidence="6"/>
<sequence>MAKTMAINAGSSSLKFQLFEMPAETVIAKGQVERIGMSDAIFTLKFNGEKTELVQEIADHEAAINLLLEQLKAHEVIADLTEITGVGHRIVAGGEWFNKSVIVDDEALDKIERLAAYAPLHNASEALGIRVFQKLLPNATSVAVFDTAFHQSMPKKNYLYALPYEYYTKYGARKYGAHGTSHLYVAQRTAAMLGKKLEDMKLITLHLGAGASITAIKDGKSYDTSMGFSPLAGVMMATRTGDVDPSLVYYIQNREGLSNDEMLDVLNKKSGLLGVSTISSDMRDLEAVSDTNDHAALALEIFIDRVVRYIGQYYVELGGVDALTFTAGIGENDAAVREEIIKRLGFMGIKINAEKNASRDDEVILSTNDSTAAVLKVATDEEVMIARDVQALQAKQ</sequence>
<dbReference type="GO" id="GO:0006085">
    <property type="term" value="P:acetyl-CoA biosynthetic process"/>
    <property type="evidence" value="ECO:0007669"/>
    <property type="project" value="UniProtKB-UniRule"/>
</dbReference>
<dbReference type="PROSITE" id="PS01076">
    <property type="entry name" value="ACETATE_KINASE_2"/>
    <property type="match status" value="1"/>
</dbReference>
<dbReference type="InterPro" id="IPR000890">
    <property type="entry name" value="Aliphatic_acid_kin_short-chain"/>
</dbReference>
<keyword evidence="4 6" id="KW-0418">Kinase</keyword>
<dbReference type="Pfam" id="PF00871">
    <property type="entry name" value="Acetate_kinase"/>
    <property type="match status" value="1"/>
</dbReference>
<dbReference type="HAMAP" id="MF_00020">
    <property type="entry name" value="Acetate_kinase"/>
    <property type="match status" value="1"/>
</dbReference>
<dbReference type="KEGG" id="wjo:FOL01_1391"/>
<evidence type="ECO:0000256" key="3">
    <source>
        <dbReference type="ARBA" id="ARBA00022741"/>
    </source>
</evidence>
<comment type="similarity">
    <text evidence="1 6 7">Belongs to the acetokinase family.</text>
</comment>
<organism evidence="8 9">
    <name type="scientific">Weissella jogaejeotgali</name>
    <dbReference type="NCBI Taxonomy" id="1631871"/>
    <lineage>
        <taxon>Bacteria</taxon>
        <taxon>Bacillati</taxon>
        <taxon>Bacillota</taxon>
        <taxon>Bacilli</taxon>
        <taxon>Lactobacillales</taxon>
        <taxon>Lactobacillaceae</taxon>
        <taxon>Weissella</taxon>
    </lineage>
</organism>
<dbReference type="Gene3D" id="3.30.420.40">
    <property type="match status" value="2"/>
</dbReference>
<comment type="subunit">
    <text evidence="6">Homodimer.</text>
</comment>
<feature type="active site" description="Proton donor/acceptor" evidence="6">
    <location>
        <position position="146"/>
    </location>
</feature>
<evidence type="ECO:0000313" key="9">
    <source>
        <dbReference type="Proteomes" id="UP000185473"/>
    </source>
</evidence>